<dbReference type="InterPro" id="IPR036412">
    <property type="entry name" value="HAD-like_sf"/>
</dbReference>
<feature type="region of interest" description="Disordered" evidence="1">
    <location>
        <begin position="62"/>
        <end position="88"/>
    </location>
</feature>
<protein>
    <recommendedName>
        <fullName evidence="4">Phosphatidylglycerophosphatase</fullName>
    </recommendedName>
</protein>
<dbReference type="AlphaFoldDB" id="A0A022QLJ7"/>
<organism evidence="2 3">
    <name type="scientific">Erythranthe guttata</name>
    <name type="common">Yellow monkey flower</name>
    <name type="synonym">Mimulus guttatus</name>
    <dbReference type="NCBI Taxonomy" id="4155"/>
    <lineage>
        <taxon>Eukaryota</taxon>
        <taxon>Viridiplantae</taxon>
        <taxon>Streptophyta</taxon>
        <taxon>Embryophyta</taxon>
        <taxon>Tracheophyta</taxon>
        <taxon>Spermatophyta</taxon>
        <taxon>Magnoliopsida</taxon>
        <taxon>eudicotyledons</taxon>
        <taxon>Gunneridae</taxon>
        <taxon>Pentapetalae</taxon>
        <taxon>asterids</taxon>
        <taxon>lamiids</taxon>
        <taxon>Lamiales</taxon>
        <taxon>Phrymaceae</taxon>
        <taxon>Erythranthe</taxon>
    </lineage>
</organism>
<dbReference type="PANTHER" id="PTHR19288:SF25">
    <property type="entry name" value="PHOSPHATIDYLGLYCEROPHOSPHATASE GEP4, MITOCHONDRIAL"/>
    <property type="match status" value="1"/>
</dbReference>
<dbReference type="Gene3D" id="3.40.50.1000">
    <property type="entry name" value="HAD superfamily/HAD-like"/>
    <property type="match status" value="1"/>
</dbReference>
<keyword evidence="3" id="KW-1185">Reference proteome</keyword>
<evidence type="ECO:0000313" key="3">
    <source>
        <dbReference type="Proteomes" id="UP000030748"/>
    </source>
</evidence>
<dbReference type="NCBIfam" id="TIGR01662">
    <property type="entry name" value="HAD-SF-IIIA"/>
    <property type="match status" value="1"/>
</dbReference>
<dbReference type="InterPro" id="IPR027706">
    <property type="entry name" value="PGP_Pase"/>
</dbReference>
<dbReference type="SUPFAM" id="SSF56784">
    <property type="entry name" value="HAD-like"/>
    <property type="match status" value="1"/>
</dbReference>
<evidence type="ECO:0008006" key="4">
    <source>
        <dbReference type="Google" id="ProtNLM"/>
    </source>
</evidence>
<proteinExistence type="predicted"/>
<dbReference type="PANTHER" id="PTHR19288">
    <property type="entry name" value="4-NITROPHENYLPHOSPHATASE-RELATED"/>
    <property type="match status" value="1"/>
</dbReference>
<sequence length="301" mass="34044">MQSSSTSIAPWHTCYHYYYPVPPNRLFSHHHLHFHLPTKVSLTSYFHSKNHRSGLTLSAAAHSCSKEHEKKHTTNNNNHYPDTNPYPGQENRELFRDFRSSIENPEPQFEDNSSNMRWADLKAALGQRINLEGIACSVGIFSKDKQLVIPHVSVPDIRFIDWAHLKNRGFQGVVFDKDNTITVPYSLDLWPPLQSSLEHCKSLFGDNIAIFSNSAGLFEYDPDGKKAAAVEDAIGIKVIRHKVKKPGGTAEEIEKHFGCESSKLIMVGDRPFTDIVYGNRNGFFTILTEALSLAEEPLIVR</sequence>
<name>A0A022QLJ7_ERYGU</name>
<dbReference type="InterPro" id="IPR023214">
    <property type="entry name" value="HAD_sf"/>
</dbReference>
<dbReference type="GO" id="GO:0008962">
    <property type="term" value="F:phosphatidylglycerophosphatase activity"/>
    <property type="evidence" value="ECO:0007669"/>
    <property type="project" value="InterPro"/>
</dbReference>
<dbReference type="EMBL" id="KI631192">
    <property type="protein sequence ID" value="EYU29577.1"/>
    <property type="molecule type" value="Genomic_DNA"/>
</dbReference>
<dbReference type="FunFam" id="3.40.50.1000:FF:000148">
    <property type="entry name" value="Haloacid dehalogenase superfamily protein"/>
    <property type="match status" value="1"/>
</dbReference>
<reference evidence="2 3" key="1">
    <citation type="journal article" date="2013" name="Proc. Natl. Acad. Sci. U.S.A.">
        <title>Fine-scale variation in meiotic recombination in Mimulus inferred from population shotgun sequencing.</title>
        <authorList>
            <person name="Hellsten U."/>
            <person name="Wright K.M."/>
            <person name="Jenkins J."/>
            <person name="Shu S."/>
            <person name="Yuan Y."/>
            <person name="Wessler S.R."/>
            <person name="Schmutz J."/>
            <person name="Willis J.H."/>
            <person name="Rokhsar D.S."/>
        </authorList>
    </citation>
    <scope>NUCLEOTIDE SEQUENCE [LARGE SCALE GENOMIC DNA]</scope>
    <source>
        <strain evidence="3">cv. DUN x IM62</strain>
    </source>
</reference>
<dbReference type="InterPro" id="IPR006549">
    <property type="entry name" value="HAD-SF_hydro_IIIA"/>
</dbReference>
<accession>A0A022QLJ7</accession>
<evidence type="ECO:0000313" key="2">
    <source>
        <dbReference type="EMBL" id="EYU29577.1"/>
    </source>
</evidence>
<evidence type="ECO:0000256" key="1">
    <source>
        <dbReference type="SAM" id="MobiDB-lite"/>
    </source>
</evidence>
<dbReference type="Pfam" id="PF09419">
    <property type="entry name" value="PGP_phosphatase"/>
    <property type="match status" value="1"/>
</dbReference>
<dbReference type="Proteomes" id="UP000030748">
    <property type="component" value="Unassembled WGS sequence"/>
</dbReference>
<gene>
    <name evidence="2" type="ORF">MIMGU_mgv1a009489mg</name>
</gene>
<dbReference type="InterPro" id="IPR010021">
    <property type="entry name" value="PGPP1/Gep4"/>
</dbReference>
<dbReference type="NCBIfam" id="TIGR01668">
    <property type="entry name" value="YqeG_hyp_ppase"/>
    <property type="match status" value="1"/>
</dbReference>